<reference evidence="2" key="1">
    <citation type="journal article" date="2013" name="Proc. Natl. Acad. Sci. U.S.A.">
        <title>Genome structure and metabolic features in the red seaweed Chondrus crispus shed light on evolution of the Archaeplastida.</title>
        <authorList>
            <person name="Collen J."/>
            <person name="Porcel B."/>
            <person name="Carre W."/>
            <person name="Ball S.G."/>
            <person name="Chaparro C."/>
            <person name="Tonon T."/>
            <person name="Barbeyron T."/>
            <person name="Michel G."/>
            <person name="Noel B."/>
            <person name="Valentin K."/>
            <person name="Elias M."/>
            <person name="Artiguenave F."/>
            <person name="Arun A."/>
            <person name="Aury J.M."/>
            <person name="Barbosa-Neto J.F."/>
            <person name="Bothwell J.H."/>
            <person name="Bouget F.Y."/>
            <person name="Brillet L."/>
            <person name="Cabello-Hurtado F."/>
            <person name="Capella-Gutierrez S."/>
            <person name="Charrier B."/>
            <person name="Cladiere L."/>
            <person name="Cock J.M."/>
            <person name="Coelho S.M."/>
            <person name="Colleoni C."/>
            <person name="Czjzek M."/>
            <person name="Da Silva C."/>
            <person name="Delage L."/>
            <person name="Denoeud F."/>
            <person name="Deschamps P."/>
            <person name="Dittami S.M."/>
            <person name="Gabaldon T."/>
            <person name="Gachon C.M."/>
            <person name="Groisillier A."/>
            <person name="Herve C."/>
            <person name="Jabbari K."/>
            <person name="Katinka M."/>
            <person name="Kloareg B."/>
            <person name="Kowalczyk N."/>
            <person name="Labadie K."/>
            <person name="Leblanc C."/>
            <person name="Lopez P.J."/>
            <person name="McLachlan D.H."/>
            <person name="Meslet-Cladiere L."/>
            <person name="Moustafa A."/>
            <person name="Nehr Z."/>
            <person name="Nyvall Collen P."/>
            <person name="Panaud O."/>
            <person name="Partensky F."/>
            <person name="Poulain J."/>
            <person name="Rensing S.A."/>
            <person name="Rousvoal S."/>
            <person name="Samson G."/>
            <person name="Symeonidi A."/>
            <person name="Weissenbach J."/>
            <person name="Zambounis A."/>
            <person name="Wincker P."/>
            <person name="Boyen C."/>
        </authorList>
    </citation>
    <scope>NUCLEOTIDE SEQUENCE [LARGE SCALE GENOMIC DNA]</scope>
    <source>
        <strain evidence="2">cv. Stackhouse</strain>
    </source>
</reference>
<dbReference type="KEGG" id="ccp:CHC_T00005517001"/>
<name>R7QEB7_CHOCR</name>
<sequence>MTSSPCVVAYVQYLAEGVPGHLSREDICKHLNSPAWYYTRVYLDSPSNEVSHLRLHDTYRCRTAAVPSGPPQSCIMLPSRPRLSACLAATL</sequence>
<dbReference type="RefSeq" id="XP_005716676.1">
    <property type="nucleotide sequence ID" value="XM_005716619.1"/>
</dbReference>
<accession>R7QEB7</accession>
<proteinExistence type="predicted"/>
<dbReference type="Proteomes" id="UP000012073">
    <property type="component" value="Unassembled WGS sequence"/>
</dbReference>
<dbReference type="EMBL" id="HG001807">
    <property type="protein sequence ID" value="CDF36857.1"/>
    <property type="molecule type" value="Genomic_DNA"/>
</dbReference>
<protein>
    <submittedName>
        <fullName evidence="1">Uncharacterized protein</fullName>
    </submittedName>
</protein>
<gene>
    <name evidence="1" type="ORF">CHC_T00005517001</name>
</gene>
<dbReference type="Gramene" id="CDF36857">
    <property type="protein sequence ID" value="CDF36857"/>
    <property type="gene ID" value="CHC_T00005517001"/>
</dbReference>
<evidence type="ECO:0000313" key="2">
    <source>
        <dbReference type="Proteomes" id="UP000012073"/>
    </source>
</evidence>
<dbReference type="AlphaFoldDB" id="R7QEB7"/>
<evidence type="ECO:0000313" key="1">
    <source>
        <dbReference type="EMBL" id="CDF36857.1"/>
    </source>
</evidence>
<dbReference type="GeneID" id="17324459"/>
<keyword evidence="2" id="KW-1185">Reference proteome</keyword>
<organism evidence="1 2">
    <name type="scientific">Chondrus crispus</name>
    <name type="common">Carrageen Irish moss</name>
    <name type="synonym">Polymorpha crispa</name>
    <dbReference type="NCBI Taxonomy" id="2769"/>
    <lineage>
        <taxon>Eukaryota</taxon>
        <taxon>Rhodophyta</taxon>
        <taxon>Florideophyceae</taxon>
        <taxon>Rhodymeniophycidae</taxon>
        <taxon>Gigartinales</taxon>
        <taxon>Gigartinaceae</taxon>
        <taxon>Chondrus</taxon>
    </lineage>
</organism>